<reference evidence="2 3" key="1">
    <citation type="submission" date="2020-11" db="EMBL/GenBank/DDBJ databases">
        <authorList>
            <person name="Wallbank WR R."/>
            <person name="Pardo Diaz C."/>
            <person name="Kozak K."/>
            <person name="Martin S."/>
            <person name="Jiggins C."/>
            <person name="Moest M."/>
            <person name="Warren A I."/>
            <person name="Generalovic N T."/>
            <person name="Byers J.R.P. K."/>
            <person name="Montejo-Kovacevich G."/>
            <person name="Yen C E."/>
        </authorList>
    </citation>
    <scope>NUCLEOTIDE SEQUENCE [LARGE SCALE GENOMIC DNA]</scope>
</reference>
<accession>A0A7R8YUD3</accession>
<feature type="compositionally biased region" description="Basic and acidic residues" evidence="1">
    <location>
        <begin position="1"/>
        <end position="11"/>
    </location>
</feature>
<sequence>MTARNRCEDQKTVTFPEYPSSSEDVQITPDIWPEDDEPTICEKGKSGRSKGSTRRAEKYGKGSGSNKQGGGHDSDFDCDPYMLPYNNIYYPAGPYGPRIELCPYVPLNSSPKNSRNKKRMVSTSKK</sequence>
<name>A0A7R8YUD3_HERIL</name>
<dbReference type="AlphaFoldDB" id="A0A7R8YUD3"/>
<evidence type="ECO:0000313" key="2">
    <source>
        <dbReference type="EMBL" id="CAD7086062.1"/>
    </source>
</evidence>
<protein>
    <submittedName>
        <fullName evidence="2">Uncharacterized protein</fullName>
    </submittedName>
</protein>
<feature type="compositionally biased region" description="Basic residues" evidence="1">
    <location>
        <begin position="114"/>
        <end position="126"/>
    </location>
</feature>
<evidence type="ECO:0000256" key="1">
    <source>
        <dbReference type="SAM" id="MobiDB-lite"/>
    </source>
</evidence>
<feature type="region of interest" description="Disordered" evidence="1">
    <location>
        <begin position="105"/>
        <end position="126"/>
    </location>
</feature>
<keyword evidence="3" id="KW-1185">Reference proteome</keyword>
<proteinExistence type="predicted"/>
<organism evidence="2 3">
    <name type="scientific">Hermetia illucens</name>
    <name type="common">Black soldier fly</name>
    <dbReference type="NCBI Taxonomy" id="343691"/>
    <lineage>
        <taxon>Eukaryota</taxon>
        <taxon>Metazoa</taxon>
        <taxon>Ecdysozoa</taxon>
        <taxon>Arthropoda</taxon>
        <taxon>Hexapoda</taxon>
        <taxon>Insecta</taxon>
        <taxon>Pterygota</taxon>
        <taxon>Neoptera</taxon>
        <taxon>Endopterygota</taxon>
        <taxon>Diptera</taxon>
        <taxon>Brachycera</taxon>
        <taxon>Stratiomyomorpha</taxon>
        <taxon>Stratiomyidae</taxon>
        <taxon>Hermetiinae</taxon>
        <taxon>Hermetia</taxon>
    </lineage>
</organism>
<dbReference type="EMBL" id="LR899011">
    <property type="protein sequence ID" value="CAD7086062.1"/>
    <property type="molecule type" value="Genomic_DNA"/>
</dbReference>
<dbReference type="InParanoid" id="A0A7R8YUD3"/>
<feature type="region of interest" description="Disordered" evidence="1">
    <location>
        <begin position="1"/>
        <end position="77"/>
    </location>
</feature>
<evidence type="ECO:0000313" key="3">
    <source>
        <dbReference type="Proteomes" id="UP000594454"/>
    </source>
</evidence>
<dbReference type="Proteomes" id="UP000594454">
    <property type="component" value="Chromosome 3"/>
</dbReference>
<gene>
    <name evidence="2" type="ORF">HERILL_LOCUS8861</name>
</gene>